<dbReference type="InterPro" id="IPR043502">
    <property type="entry name" value="DNA/RNA_pol_sf"/>
</dbReference>
<dbReference type="PROSITE" id="PS50878">
    <property type="entry name" value="RT_POL"/>
    <property type="match status" value="1"/>
</dbReference>
<proteinExistence type="predicted"/>
<evidence type="ECO:0000313" key="3">
    <source>
        <dbReference type="Proteomes" id="UP001153954"/>
    </source>
</evidence>
<comment type="caution">
    <text evidence="2">The sequence shown here is derived from an EMBL/GenBank/DDBJ whole genome shotgun (WGS) entry which is preliminary data.</text>
</comment>
<dbReference type="EMBL" id="CAKOGL010000007">
    <property type="protein sequence ID" value="CAH2087782.1"/>
    <property type="molecule type" value="Genomic_DNA"/>
</dbReference>
<dbReference type="AlphaFoldDB" id="A0AAU9TPK0"/>
<dbReference type="Pfam" id="PF00078">
    <property type="entry name" value="RVT_1"/>
    <property type="match status" value="1"/>
</dbReference>
<feature type="domain" description="Reverse transcriptase" evidence="1">
    <location>
        <begin position="1"/>
        <end position="276"/>
    </location>
</feature>
<evidence type="ECO:0000313" key="2">
    <source>
        <dbReference type="EMBL" id="CAH2087782.1"/>
    </source>
</evidence>
<dbReference type="Proteomes" id="UP001153954">
    <property type="component" value="Unassembled WGS sequence"/>
</dbReference>
<accession>A0AAU9TPK0</accession>
<gene>
    <name evidence="2" type="ORF">EEDITHA_LOCUS4004</name>
</gene>
<organism evidence="2 3">
    <name type="scientific">Euphydryas editha</name>
    <name type="common">Edith's checkerspot</name>
    <dbReference type="NCBI Taxonomy" id="104508"/>
    <lineage>
        <taxon>Eukaryota</taxon>
        <taxon>Metazoa</taxon>
        <taxon>Ecdysozoa</taxon>
        <taxon>Arthropoda</taxon>
        <taxon>Hexapoda</taxon>
        <taxon>Insecta</taxon>
        <taxon>Pterygota</taxon>
        <taxon>Neoptera</taxon>
        <taxon>Endopterygota</taxon>
        <taxon>Lepidoptera</taxon>
        <taxon>Glossata</taxon>
        <taxon>Ditrysia</taxon>
        <taxon>Papilionoidea</taxon>
        <taxon>Nymphalidae</taxon>
        <taxon>Nymphalinae</taxon>
        <taxon>Euphydryas</taxon>
    </lineage>
</organism>
<dbReference type="SUPFAM" id="SSF56672">
    <property type="entry name" value="DNA/RNA polymerases"/>
    <property type="match status" value="1"/>
</dbReference>
<sequence length="486" mass="56635">MCFGSLSSSDGKQICDMFGDYFSSNFLEKSSGSISEVLIPQSTEPPLVDITGISIRTNNVLDLLKHVNMDDGRLVEWSGNWHFTQRSRVRIPPGADNLYDEYRCLHRVMDCMAQRTQVDVVYTDYSKCFDRIDHVILLQKLSLAGIRGDLFRWFKSYVEGRCQTVVLNGYTSRAMGINSRVPQGSLLGPFLFNIFINDVSSCIQYSKILLYADDVKIMKQISSVEDAYLLQKDLHSFQDYCSKNKLDLNVSKCYTCSFTRKQDRIQFPYQLCGTYLTRVDMIRDLGVIFDSKFIFDIHIENIVSKATKALGFIFRISSEFKHIKTIKILYCSFVRSHLEYASQVWNPTYKIYIDRLERVQKKFLRHIQWRSNCYLPTYISRCQNFHFLPLVERRRIADLTFLLSIFNGALDTPDLLDKFRLRVPSACFRKFNVLDIPNARSTYRRNSYIIRASRSFNTVSQEFDVDLFHTSVTKLKKTLFDSFFVS</sequence>
<keyword evidence="3" id="KW-1185">Reference proteome</keyword>
<reference evidence="2" key="1">
    <citation type="submission" date="2022-03" db="EMBL/GenBank/DDBJ databases">
        <authorList>
            <person name="Tunstrom K."/>
        </authorList>
    </citation>
    <scope>NUCLEOTIDE SEQUENCE</scope>
</reference>
<dbReference type="PANTHER" id="PTHR33332">
    <property type="entry name" value="REVERSE TRANSCRIPTASE DOMAIN-CONTAINING PROTEIN"/>
    <property type="match status" value="1"/>
</dbReference>
<name>A0AAU9TPK0_EUPED</name>
<evidence type="ECO:0000259" key="1">
    <source>
        <dbReference type="PROSITE" id="PS50878"/>
    </source>
</evidence>
<dbReference type="GO" id="GO:0071897">
    <property type="term" value="P:DNA biosynthetic process"/>
    <property type="evidence" value="ECO:0007669"/>
    <property type="project" value="UniProtKB-ARBA"/>
</dbReference>
<dbReference type="InterPro" id="IPR000477">
    <property type="entry name" value="RT_dom"/>
</dbReference>
<protein>
    <recommendedName>
        <fullName evidence="1">Reverse transcriptase domain-containing protein</fullName>
    </recommendedName>
</protein>